<feature type="region of interest" description="Disordered" evidence="1">
    <location>
        <begin position="660"/>
        <end position="682"/>
    </location>
</feature>
<dbReference type="KEGG" id="rarg:115746419"/>
<evidence type="ECO:0000313" key="3">
    <source>
        <dbReference type="RefSeq" id="XP_030538031.1"/>
    </source>
</evidence>
<evidence type="ECO:0000313" key="2">
    <source>
        <dbReference type="Proteomes" id="UP000827889"/>
    </source>
</evidence>
<accession>A0A8B8PTD4</accession>
<reference evidence="3" key="1">
    <citation type="submission" date="2025-08" db="UniProtKB">
        <authorList>
            <consortium name="RefSeq"/>
        </authorList>
    </citation>
    <scope>IDENTIFICATION</scope>
    <source>
        <tissue evidence="3">Leaf</tissue>
    </source>
</reference>
<feature type="compositionally biased region" description="Low complexity" evidence="1">
    <location>
        <begin position="611"/>
        <end position="626"/>
    </location>
</feature>
<dbReference type="OrthoDB" id="755659at2759"/>
<proteinExistence type="predicted"/>
<feature type="compositionally biased region" description="Basic and acidic residues" evidence="1">
    <location>
        <begin position="166"/>
        <end position="177"/>
    </location>
</feature>
<feature type="region of interest" description="Disordered" evidence="1">
    <location>
        <begin position="166"/>
        <end position="197"/>
    </location>
</feature>
<name>A0A8B8PTD4_9MYRT</name>
<dbReference type="PANTHER" id="PTHR36723:SF1">
    <property type="entry name" value="F22C12.19"/>
    <property type="match status" value="1"/>
</dbReference>
<dbReference type="Proteomes" id="UP000827889">
    <property type="component" value="Chromosome 3"/>
</dbReference>
<keyword evidence="2" id="KW-1185">Reference proteome</keyword>
<dbReference type="GeneID" id="115746419"/>
<sequence length="682" mass="74155">MDAVELPYPVDVAAAAVSKLMGSDGFVSRAGVGVAAKKVEPRGSDSDRVVGIPPIRPCGMAADKKDVATPVNALDMPSQHKSTEAENYRHNHLLPDLHNKDVTQDLPRTDVSFVRSPGSEDVRLPWKAGKVSRNNNTCSKRARSTQVEDASAITLADEVKGLKDKSLTRSGSLEKNHLGKQRTVGSKRGDRRNSKAPVKNRYDSFVMRPCSSSFTVSPGGSNFLGFYGLKSDNRDITKLVDDLSLIDILEGTCKCPSLGKEKGKKSANADDKLTQSVRKAFSVLQPLRRGQSQNIAEIDICEDKKMSSVLSSVSIAESGAEGDFRETYSVDPSSSNEGPCGKPETSMDPLDLPLCTPKDLWGRLSLPQTKDLDSLLLDAAKPALSSKSMSDLRSGKQIVRRGCLPPFAWSHAFNGHARNNSDAARLSISRSTCQGRWVRVASPVILAANSADCYTDLDSITYNEGLVPSVKRKAGILASKIASRECSGIPPWDWASSSSATCSFPSNPTLAQSRLETENEIHESRCPSLLAAARTLCGIASKESRGPLLKWSRKPLQKALKPRKLKLSKNCEEALVTPKSETKDVANSLDRIPLSKKPKLSNMDICFSKPSMSWSTPRSSRSSPSRSVRDVVAEARHSMTSISKQASMLPPVARVFDKAYDSQQKPKTSMPLYWSRGRDGLH</sequence>
<evidence type="ECO:0000256" key="1">
    <source>
        <dbReference type="SAM" id="MobiDB-lite"/>
    </source>
</evidence>
<protein>
    <submittedName>
        <fullName evidence="3">Uncharacterized protein LOC115746419 isoform X1</fullName>
    </submittedName>
</protein>
<feature type="region of interest" description="Disordered" evidence="1">
    <location>
        <begin position="325"/>
        <end position="348"/>
    </location>
</feature>
<gene>
    <name evidence="3" type="primary">LOC115746419</name>
</gene>
<dbReference type="AlphaFoldDB" id="A0A8B8PTD4"/>
<dbReference type="RefSeq" id="XP_030538031.1">
    <property type="nucleotide sequence ID" value="XM_030682171.2"/>
</dbReference>
<dbReference type="PANTHER" id="PTHR36723">
    <property type="entry name" value="F22C12.19"/>
    <property type="match status" value="1"/>
</dbReference>
<organism evidence="2 3">
    <name type="scientific">Rhodamnia argentea</name>
    <dbReference type="NCBI Taxonomy" id="178133"/>
    <lineage>
        <taxon>Eukaryota</taxon>
        <taxon>Viridiplantae</taxon>
        <taxon>Streptophyta</taxon>
        <taxon>Embryophyta</taxon>
        <taxon>Tracheophyta</taxon>
        <taxon>Spermatophyta</taxon>
        <taxon>Magnoliopsida</taxon>
        <taxon>eudicotyledons</taxon>
        <taxon>Gunneridae</taxon>
        <taxon>Pentapetalae</taxon>
        <taxon>rosids</taxon>
        <taxon>malvids</taxon>
        <taxon>Myrtales</taxon>
        <taxon>Myrtaceae</taxon>
        <taxon>Myrtoideae</taxon>
        <taxon>Myrteae</taxon>
        <taxon>Australasian group</taxon>
        <taxon>Rhodamnia</taxon>
    </lineage>
</organism>
<feature type="region of interest" description="Disordered" evidence="1">
    <location>
        <begin position="611"/>
        <end position="631"/>
    </location>
</feature>